<protein>
    <recommendedName>
        <fullName evidence="3">Tetratricopeptide repeat protein</fullName>
    </recommendedName>
</protein>
<dbReference type="AlphaFoldDB" id="A0A9X7CD44"/>
<sequence>MNISLQNIESLSQQLNDLYVAIRKRDLNSSIILKEEIDLHFDEFQKHSDLALHYHLMQFRYNFLIDNFNISKDSFDIIDTFDIPTTGNLTYYYTFFKAIYFNAVGNYIEGKAYFYKAKELLHYVSDELEYAEFHYMLAISLYDNFESLLGIKEVLVAKKIFLKNDTFETNVALCNNLLGLMCTDLKNYELAADFYYEALHTFKKLNEENWILMVQQNLGFMYSEQELTEQSLHYLSKVNKKVLNNYKVLFVEAKELFKLGKNADALDCIERGLHICKSIHHEEYLHHFNILQAFVLDLPGIKIEEIILKGKVYFEKQNLTAYNQRYFEQLAHKYKQENNYFKSCEYFSLSCNYAKQINKNEVLS</sequence>
<accession>A0A9X7CD44</accession>
<evidence type="ECO:0008006" key="3">
    <source>
        <dbReference type="Google" id="ProtNLM"/>
    </source>
</evidence>
<evidence type="ECO:0000313" key="2">
    <source>
        <dbReference type="Proteomes" id="UP000223834"/>
    </source>
</evidence>
<evidence type="ECO:0000313" key="1">
    <source>
        <dbReference type="EMBL" id="PGO78210.1"/>
    </source>
</evidence>
<dbReference type="InterPro" id="IPR019734">
    <property type="entry name" value="TPR_rpt"/>
</dbReference>
<dbReference type="EMBL" id="NUIQ01000076">
    <property type="protein sequence ID" value="PGO78210.1"/>
    <property type="molecule type" value="Genomic_DNA"/>
</dbReference>
<dbReference type="Gene3D" id="1.25.40.10">
    <property type="entry name" value="Tetratricopeptide repeat domain"/>
    <property type="match status" value="1"/>
</dbReference>
<dbReference type="SUPFAM" id="SSF48452">
    <property type="entry name" value="TPR-like"/>
    <property type="match status" value="1"/>
</dbReference>
<name>A0A9X7CD44_BACCE</name>
<dbReference type="RefSeq" id="WP_086409956.1">
    <property type="nucleotide sequence ID" value="NZ_NUIQ01000076.1"/>
</dbReference>
<comment type="caution">
    <text evidence="1">The sequence shown here is derived from an EMBL/GenBank/DDBJ whole genome shotgun (WGS) entry which is preliminary data.</text>
</comment>
<proteinExistence type="predicted"/>
<reference evidence="1 2" key="1">
    <citation type="submission" date="2017-09" db="EMBL/GenBank/DDBJ databases">
        <title>Large-scale bioinformatics analysis of Bacillus genomes uncovers conserved roles of natural products in bacterial physiology.</title>
        <authorList>
            <consortium name="Agbiome Team Llc"/>
            <person name="Bleich R.M."/>
            <person name="Grubbs K.J."/>
            <person name="Santa Maria K.C."/>
            <person name="Allen S.E."/>
            <person name="Farag S."/>
            <person name="Shank E.A."/>
            <person name="Bowers A."/>
        </authorList>
    </citation>
    <scope>NUCLEOTIDE SEQUENCE [LARGE SCALE GENOMIC DNA]</scope>
    <source>
        <strain evidence="1 2">AFS049141</strain>
    </source>
</reference>
<dbReference type="Pfam" id="PF18801">
    <property type="entry name" value="RapH_N"/>
    <property type="match status" value="1"/>
</dbReference>
<dbReference type="InterPro" id="IPR011990">
    <property type="entry name" value="TPR-like_helical_dom_sf"/>
</dbReference>
<dbReference type="Proteomes" id="UP000223834">
    <property type="component" value="Unassembled WGS sequence"/>
</dbReference>
<dbReference type="SMART" id="SM00028">
    <property type="entry name" value="TPR"/>
    <property type="match status" value="2"/>
</dbReference>
<gene>
    <name evidence="1" type="ORF">CN980_09755</name>
</gene>
<organism evidence="1 2">
    <name type="scientific">Bacillus cereus</name>
    <dbReference type="NCBI Taxonomy" id="1396"/>
    <lineage>
        <taxon>Bacteria</taxon>
        <taxon>Bacillati</taxon>
        <taxon>Bacillota</taxon>
        <taxon>Bacilli</taxon>
        <taxon>Bacillales</taxon>
        <taxon>Bacillaceae</taxon>
        <taxon>Bacillus</taxon>
        <taxon>Bacillus cereus group</taxon>
    </lineage>
</organism>